<feature type="transmembrane region" description="Helical" evidence="5">
    <location>
        <begin position="173"/>
        <end position="194"/>
    </location>
</feature>
<protein>
    <submittedName>
        <fullName evidence="7">ABC transporter permease</fullName>
    </submittedName>
</protein>
<feature type="transmembrane region" description="Helical" evidence="5">
    <location>
        <begin position="65"/>
        <end position="83"/>
    </location>
</feature>
<dbReference type="InterPro" id="IPR013525">
    <property type="entry name" value="ABC2_TM"/>
</dbReference>
<dbReference type="GO" id="GO:0140359">
    <property type="term" value="F:ABC-type transporter activity"/>
    <property type="evidence" value="ECO:0007669"/>
    <property type="project" value="InterPro"/>
</dbReference>
<dbReference type="Proteomes" id="UP000291469">
    <property type="component" value="Chromosome"/>
</dbReference>
<sequence>MNRTLDAIGVGLRRGWTEFLLSLRSPQDQGFYLFVAIGTLTFLWFNRDNEVGEGLMLPTVAMPSILGGLIAFGVVIGPAYALAMEREDGTLLRLKAAPRGIVGYISGQLLFQMASVLPLLAVVLIPSAVLFDGLFHGGWTGVLTAVWVLVLGMLAMLPLGIIIGSLVPNAQKVGTWGMLPVVVLAMISGVFYPVQELWGWVQGVAQAFPMYWIALGMRSAFLPDAAAAGEIGGSWRTGLTVVVLVAWAVVSSVAATYVVRRMARRQSGSQVEAARDAAVQWVR</sequence>
<keyword evidence="4 5" id="KW-0472">Membrane</keyword>
<organism evidence="7 8">
    <name type="scientific">Egibacter rhizosphaerae</name>
    <dbReference type="NCBI Taxonomy" id="1670831"/>
    <lineage>
        <taxon>Bacteria</taxon>
        <taxon>Bacillati</taxon>
        <taxon>Actinomycetota</taxon>
        <taxon>Nitriliruptoria</taxon>
        <taxon>Egibacterales</taxon>
        <taxon>Egibacteraceae</taxon>
        <taxon>Egibacter</taxon>
    </lineage>
</organism>
<dbReference type="Pfam" id="PF01061">
    <property type="entry name" value="ABC2_membrane"/>
    <property type="match status" value="1"/>
</dbReference>
<reference evidence="7 8" key="1">
    <citation type="submission" date="2019-01" db="EMBL/GenBank/DDBJ databases">
        <title>Egibacter rhizosphaerae EGI 80759T.</title>
        <authorList>
            <person name="Chen D.-D."/>
            <person name="Tian Y."/>
            <person name="Jiao J.-Y."/>
            <person name="Zhang X.-T."/>
            <person name="Zhang Y.-G."/>
            <person name="Zhang Y."/>
            <person name="Xiao M."/>
            <person name="Shu W.-S."/>
            <person name="Li W.-J."/>
        </authorList>
    </citation>
    <scope>NUCLEOTIDE SEQUENCE [LARGE SCALE GENOMIC DNA]</scope>
    <source>
        <strain evidence="7 8">EGI 80759</strain>
    </source>
</reference>
<evidence type="ECO:0000313" key="7">
    <source>
        <dbReference type="EMBL" id="QBI19564.1"/>
    </source>
</evidence>
<keyword evidence="8" id="KW-1185">Reference proteome</keyword>
<dbReference type="EMBL" id="CP036402">
    <property type="protein sequence ID" value="QBI19564.1"/>
    <property type="molecule type" value="Genomic_DNA"/>
</dbReference>
<evidence type="ECO:0000256" key="5">
    <source>
        <dbReference type="SAM" id="Phobius"/>
    </source>
</evidence>
<name>A0A411YE83_9ACTN</name>
<dbReference type="PANTHER" id="PTHR43229">
    <property type="entry name" value="NODULATION PROTEIN J"/>
    <property type="match status" value="1"/>
</dbReference>
<dbReference type="GO" id="GO:0016020">
    <property type="term" value="C:membrane"/>
    <property type="evidence" value="ECO:0007669"/>
    <property type="project" value="UniProtKB-SubCell"/>
</dbReference>
<evidence type="ECO:0000313" key="8">
    <source>
        <dbReference type="Proteomes" id="UP000291469"/>
    </source>
</evidence>
<feature type="domain" description="ABC-2 type transporter transmembrane" evidence="6">
    <location>
        <begin position="53"/>
        <end position="221"/>
    </location>
</feature>
<dbReference type="RefSeq" id="WP_131154561.1">
    <property type="nucleotide sequence ID" value="NZ_CP036402.1"/>
</dbReference>
<feature type="transmembrane region" description="Helical" evidence="5">
    <location>
        <begin position="145"/>
        <end position="166"/>
    </location>
</feature>
<evidence type="ECO:0000256" key="1">
    <source>
        <dbReference type="ARBA" id="ARBA00004141"/>
    </source>
</evidence>
<comment type="subcellular location">
    <subcellularLocation>
        <location evidence="1">Membrane</location>
        <topology evidence="1">Multi-pass membrane protein</topology>
    </subcellularLocation>
</comment>
<proteinExistence type="predicted"/>
<feature type="transmembrane region" description="Helical" evidence="5">
    <location>
        <begin position="104"/>
        <end position="125"/>
    </location>
</feature>
<dbReference type="OrthoDB" id="9786643at2"/>
<keyword evidence="3 5" id="KW-1133">Transmembrane helix</keyword>
<evidence type="ECO:0000259" key="6">
    <source>
        <dbReference type="Pfam" id="PF01061"/>
    </source>
</evidence>
<evidence type="ECO:0000256" key="3">
    <source>
        <dbReference type="ARBA" id="ARBA00022989"/>
    </source>
</evidence>
<dbReference type="PANTHER" id="PTHR43229:SF2">
    <property type="entry name" value="NODULATION PROTEIN J"/>
    <property type="match status" value="1"/>
</dbReference>
<evidence type="ECO:0000256" key="2">
    <source>
        <dbReference type="ARBA" id="ARBA00022692"/>
    </source>
</evidence>
<gene>
    <name evidence="7" type="ORF">ER308_08375</name>
</gene>
<accession>A0A411YE83</accession>
<dbReference type="AlphaFoldDB" id="A0A411YE83"/>
<keyword evidence="2 5" id="KW-0812">Transmembrane</keyword>
<dbReference type="InterPro" id="IPR051784">
    <property type="entry name" value="Nod_factor_ABC_transporter"/>
</dbReference>
<dbReference type="KEGG" id="erz:ER308_08375"/>
<feature type="transmembrane region" description="Helical" evidence="5">
    <location>
        <begin position="29"/>
        <end position="45"/>
    </location>
</feature>
<feature type="transmembrane region" description="Helical" evidence="5">
    <location>
        <begin position="239"/>
        <end position="259"/>
    </location>
</feature>
<evidence type="ECO:0000256" key="4">
    <source>
        <dbReference type="ARBA" id="ARBA00023136"/>
    </source>
</evidence>